<evidence type="ECO:0000256" key="4">
    <source>
        <dbReference type="ARBA" id="ARBA00022895"/>
    </source>
</evidence>
<evidence type="ECO:0000313" key="13">
    <source>
        <dbReference type="Proteomes" id="UP000007635"/>
    </source>
</evidence>
<dbReference type="Ensembl" id="ENSGACT00000002183.2">
    <property type="protein sequence ID" value="ENSGACP00000002177.2"/>
    <property type="gene ID" value="ENSGACG00000001667.2"/>
</dbReference>
<dbReference type="GO" id="GO:0042162">
    <property type="term" value="F:telomeric DNA binding"/>
    <property type="evidence" value="ECO:0007669"/>
    <property type="project" value="TreeGrafter"/>
</dbReference>
<keyword evidence="13" id="KW-1185">Reference proteome</keyword>
<evidence type="ECO:0000256" key="5">
    <source>
        <dbReference type="ARBA" id="ARBA00023015"/>
    </source>
</evidence>
<dbReference type="CDD" id="cd11655">
    <property type="entry name" value="rap1_myb-like"/>
    <property type="match status" value="1"/>
</dbReference>
<keyword evidence="8 10" id="KW-0539">Nucleus</keyword>
<dbReference type="GO" id="GO:0010833">
    <property type="term" value="P:telomere maintenance via telomere lengthening"/>
    <property type="evidence" value="ECO:0007669"/>
    <property type="project" value="UniProtKB-UniRule"/>
</dbReference>
<evidence type="ECO:0000256" key="1">
    <source>
        <dbReference type="ARBA" id="ARBA00010467"/>
    </source>
</evidence>
<evidence type="ECO:0000313" key="12">
    <source>
        <dbReference type="Ensembl" id="ENSGACP00000002177.2"/>
    </source>
</evidence>
<evidence type="ECO:0000256" key="8">
    <source>
        <dbReference type="ARBA" id="ARBA00023242"/>
    </source>
</evidence>
<dbReference type="PANTHER" id="PTHR16466:SF6">
    <property type="entry name" value="TELOMERIC REPEAT-BINDING FACTOR 2-INTERACTING PROTEIN 1"/>
    <property type="match status" value="1"/>
</dbReference>
<dbReference type="Pfam" id="PF16589">
    <property type="entry name" value="BRCT_2"/>
    <property type="match status" value="1"/>
</dbReference>
<dbReference type="PANTHER" id="PTHR16466">
    <property type="entry name" value="TELOMERE REPEAT-BINDING FACTOR 2-INTERACTING PROTEIN 1"/>
    <property type="match status" value="1"/>
</dbReference>
<comment type="function">
    <text evidence="10">Acts both as a regulator of telomere function and as a transcription regulator. Involved in the regulation of telomere length and protection as a component of the shelterin complex (telosome). Does not bind DNA directly: recruited to telomeric double-stranded 5'-TTAGGG-3' repeats via its interaction with terf2. Independently of its function in telomeres, also acts as a transcription regulator: recruited to extratelomeric 5'-TTAGGG-3' sites via its association with terf2 or other factors, and regulates gene expression.</text>
</comment>
<dbReference type="FunCoup" id="G3NA35">
    <property type="interactions" value="194"/>
</dbReference>
<reference evidence="12" key="2">
    <citation type="submission" date="2025-08" db="UniProtKB">
        <authorList>
            <consortium name="Ensembl"/>
        </authorList>
    </citation>
    <scope>IDENTIFICATION</scope>
</reference>
<proteinExistence type="inferred from homology"/>
<evidence type="ECO:0000256" key="3">
    <source>
        <dbReference type="ARBA" id="ARBA00022454"/>
    </source>
</evidence>
<dbReference type="InterPro" id="IPR036420">
    <property type="entry name" value="BRCT_dom_sf"/>
</dbReference>
<dbReference type="GO" id="GO:0031848">
    <property type="term" value="P:protection from non-homologous end joining at telomere"/>
    <property type="evidence" value="ECO:0007669"/>
    <property type="project" value="TreeGrafter"/>
</dbReference>
<reference evidence="12" key="3">
    <citation type="submission" date="2025-09" db="UniProtKB">
        <authorList>
            <consortium name="Ensembl"/>
        </authorList>
    </citation>
    <scope>IDENTIFICATION</scope>
</reference>
<dbReference type="Bgee" id="ENSGACG00000001667">
    <property type="expression patterns" value="Expressed in embryo and 9 other cell types or tissues"/>
</dbReference>
<dbReference type="InterPro" id="IPR015010">
    <property type="entry name" value="TERF2IP_Myb"/>
</dbReference>
<dbReference type="PROSITE" id="PS50172">
    <property type="entry name" value="BRCT"/>
    <property type="match status" value="1"/>
</dbReference>
<name>G3NA35_GASAC</name>
<keyword evidence="7 10" id="KW-0804">Transcription</keyword>
<evidence type="ECO:0000259" key="11">
    <source>
        <dbReference type="PROSITE" id="PS50172"/>
    </source>
</evidence>
<dbReference type="InterPro" id="IPR001357">
    <property type="entry name" value="BRCT_dom"/>
</dbReference>
<keyword evidence="4 10" id="KW-0779">Telomere</keyword>
<dbReference type="GO" id="GO:0070187">
    <property type="term" value="C:shelterin complex"/>
    <property type="evidence" value="ECO:0007669"/>
    <property type="project" value="TreeGrafter"/>
</dbReference>
<comment type="subcellular location">
    <subcellularLocation>
        <location evidence="10">Nucleus</location>
    </subcellularLocation>
    <subcellularLocation>
        <location evidence="10">Chromosome</location>
        <location evidence="10">Telomere</location>
    </subcellularLocation>
</comment>
<keyword evidence="5 10" id="KW-0805">Transcription regulation</keyword>
<dbReference type="eggNOG" id="ENOG502RPXS">
    <property type="taxonomic scope" value="Eukaryota"/>
</dbReference>
<evidence type="ECO:0000256" key="9">
    <source>
        <dbReference type="ARBA" id="ARBA00032471"/>
    </source>
</evidence>
<dbReference type="STRING" id="69293.ENSGACP00000002177"/>
<dbReference type="GeneTree" id="ENSGT00390000005351"/>
<dbReference type="SUPFAM" id="SSF46689">
    <property type="entry name" value="Homeodomain-like"/>
    <property type="match status" value="1"/>
</dbReference>
<evidence type="ECO:0000256" key="7">
    <source>
        <dbReference type="ARBA" id="ARBA00023163"/>
    </source>
</evidence>
<dbReference type="GO" id="GO:0006355">
    <property type="term" value="P:regulation of DNA-templated transcription"/>
    <property type="evidence" value="ECO:0007669"/>
    <property type="project" value="UniProtKB-UniRule"/>
</dbReference>
<accession>G3NA35</accession>
<keyword evidence="3 10" id="KW-0158">Chromosome</keyword>
<organism evidence="12 13">
    <name type="scientific">Gasterosteus aculeatus aculeatus</name>
    <name type="common">three-spined stickleback</name>
    <dbReference type="NCBI Taxonomy" id="481459"/>
    <lineage>
        <taxon>Eukaryota</taxon>
        <taxon>Metazoa</taxon>
        <taxon>Chordata</taxon>
        <taxon>Craniata</taxon>
        <taxon>Vertebrata</taxon>
        <taxon>Euteleostomi</taxon>
        <taxon>Actinopterygii</taxon>
        <taxon>Neopterygii</taxon>
        <taxon>Teleostei</taxon>
        <taxon>Neoteleostei</taxon>
        <taxon>Acanthomorphata</taxon>
        <taxon>Eupercaria</taxon>
        <taxon>Perciformes</taxon>
        <taxon>Cottioidei</taxon>
        <taxon>Gasterosteales</taxon>
        <taxon>Gasterosteidae</taxon>
        <taxon>Gasterosteus</taxon>
    </lineage>
</organism>
<dbReference type="InParanoid" id="G3NA35"/>
<evidence type="ECO:0000256" key="10">
    <source>
        <dbReference type="RuleBase" id="RU367107"/>
    </source>
</evidence>
<evidence type="ECO:0000256" key="6">
    <source>
        <dbReference type="ARBA" id="ARBA00023159"/>
    </source>
</evidence>
<feature type="domain" description="BRCT" evidence="11">
    <location>
        <begin position="78"/>
        <end position="101"/>
    </location>
</feature>
<sequence>MVSEQQNGAKRNISPVLFMTVDGEPMTFFLRPGPAKLKLQPLITAGAGVLCKVQQPGAILLLEPEERGSISESTTHWFVSTQYIFDCIEKNEQLNLEDYKLNPVVVPRQLSYSAEDDAAILTYVSKHKSETGGNRLWQEMEKQSVTSHSWQSMKSRYKARLAKSEVVKVATTEEDTKPAESKTKVILPEYACLYFSVEMQLEFDCGWMRSINIYHPDTLLVFSAMHLQIRVTRV</sequence>
<evidence type="ECO:0000256" key="2">
    <source>
        <dbReference type="ARBA" id="ARBA00017805"/>
    </source>
</evidence>
<dbReference type="SUPFAM" id="SSF52113">
    <property type="entry name" value="BRCT domain"/>
    <property type="match status" value="1"/>
</dbReference>
<reference evidence="12 13" key="1">
    <citation type="journal article" date="2021" name="G3 (Bethesda)">
        <title>Improved contiguity of the threespine stickleback genome using long-read sequencing.</title>
        <authorList>
            <person name="Nath S."/>
            <person name="Shaw D.E."/>
            <person name="White M.A."/>
        </authorList>
    </citation>
    <scope>NUCLEOTIDE SEQUENCE [LARGE SCALE GENOMIC DNA]</scope>
    <source>
        <strain evidence="12 13">Lake Benthic</strain>
    </source>
</reference>
<keyword evidence="6 10" id="KW-0010">Activator</keyword>
<dbReference type="InterPro" id="IPR009057">
    <property type="entry name" value="Homeodomain-like_sf"/>
</dbReference>
<dbReference type="GO" id="GO:0005654">
    <property type="term" value="C:nucleoplasm"/>
    <property type="evidence" value="ECO:0007669"/>
    <property type="project" value="UniProtKB-ARBA"/>
</dbReference>
<dbReference type="OMA" id="MRFFIRP"/>
<dbReference type="InterPro" id="IPR039595">
    <property type="entry name" value="TE2IP/Rap1"/>
</dbReference>
<comment type="similarity">
    <text evidence="1 10">Belongs to the RAP1 family.</text>
</comment>
<dbReference type="AlphaFoldDB" id="G3NA35"/>
<comment type="subunit">
    <text evidence="10">Homodimer.</text>
</comment>
<dbReference type="Proteomes" id="UP000007635">
    <property type="component" value="Chromosome XVII"/>
</dbReference>
<dbReference type="Pfam" id="PF08914">
    <property type="entry name" value="Myb_Rap1"/>
    <property type="match status" value="1"/>
</dbReference>
<protein>
    <recommendedName>
        <fullName evidence="2 10">Telomeric repeat-binding factor 2-interacting protein 1</fullName>
        <shortName evidence="10">TERF2-interacting telomeric protein 1</shortName>
    </recommendedName>
    <alternativeName>
        <fullName evidence="9 10">Repressor/activator protein 1 homolog</fullName>
    </alternativeName>
</protein>
<dbReference type="FunFam" id="1.10.10.60:FF:000246">
    <property type="entry name" value="Telomeric repeat-binding factor 2-interacting protein 1"/>
    <property type="match status" value="1"/>
</dbReference>
<dbReference type="Gene3D" id="1.10.10.60">
    <property type="entry name" value="Homeodomain-like"/>
    <property type="match status" value="1"/>
</dbReference>